<name>A0ACB8BTL6_9AGAM</name>
<proteinExistence type="predicted"/>
<dbReference type="EMBL" id="MU266346">
    <property type="protein sequence ID" value="KAH7929034.1"/>
    <property type="molecule type" value="Genomic_DNA"/>
</dbReference>
<protein>
    <submittedName>
        <fullName evidence="1">Uncharacterized protein</fullName>
    </submittedName>
</protein>
<keyword evidence="2" id="KW-1185">Reference proteome</keyword>
<comment type="caution">
    <text evidence="1">The sequence shown here is derived from an EMBL/GenBank/DDBJ whole genome shotgun (WGS) entry which is preliminary data.</text>
</comment>
<sequence length="141" mass="16057">MDRRLLSFPVGPEHATTAKAVSNRHKCVLRACDVCQCFAKELGRRRLNRAQLCTRRLPVTPARHMTGLEYHDTICSICSDMLTTRLTPRYFGRGRHPNIPSPNPGIHPNAPRSTRYHMSDDHPTVPRGSLADDEVDCQYHR</sequence>
<gene>
    <name evidence="1" type="ORF">BV22DRAFT_162467</name>
</gene>
<reference evidence="1" key="1">
    <citation type="journal article" date="2021" name="New Phytol.">
        <title>Evolutionary innovations through gain and loss of genes in the ectomycorrhizal Boletales.</title>
        <authorList>
            <person name="Wu G."/>
            <person name="Miyauchi S."/>
            <person name="Morin E."/>
            <person name="Kuo A."/>
            <person name="Drula E."/>
            <person name="Varga T."/>
            <person name="Kohler A."/>
            <person name="Feng B."/>
            <person name="Cao Y."/>
            <person name="Lipzen A."/>
            <person name="Daum C."/>
            <person name="Hundley H."/>
            <person name="Pangilinan J."/>
            <person name="Johnson J."/>
            <person name="Barry K."/>
            <person name="LaButti K."/>
            <person name="Ng V."/>
            <person name="Ahrendt S."/>
            <person name="Min B."/>
            <person name="Choi I.G."/>
            <person name="Park H."/>
            <person name="Plett J.M."/>
            <person name="Magnuson J."/>
            <person name="Spatafora J.W."/>
            <person name="Nagy L.G."/>
            <person name="Henrissat B."/>
            <person name="Grigoriev I.V."/>
            <person name="Yang Z.L."/>
            <person name="Xu J."/>
            <person name="Martin F.M."/>
        </authorList>
    </citation>
    <scope>NUCLEOTIDE SEQUENCE</scope>
    <source>
        <strain evidence="1">KUC20120723A-06</strain>
    </source>
</reference>
<evidence type="ECO:0000313" key="2">
    <source>
        <dbReference type="Proteomes" id="UP000790709"/>
    </source>
</evidence>
<accession>A0ACB8BTL6</accession>
<organism evidence="1 2">
    <name type="scientific">Leucogyrophana mollusca</name>
    <dbReference type="NCBI Taxonomy" id="85980"/>
    <lineage>
        <taxon>Eukaryota</taxon>
        <taxon>Fungi</taxon>
        <taxon>Dikarya</taxon>
        <taxon>Basidiomycota</taxon>
        <taxon>Agaricomycotina</taxon>
        <taxon>Agaricomycetes</taxon>
        <taxon>Agaricomycetidae</taxon>
        <taxon>Boletales</taxon>
        <taxon>Boletales incertae sedis</taxon>
        <taxon>Leucogyrophana</taxon>
    </lineage>
</organism>
<dbReference type="Proteomes" id="UP000790709">
    <property type="component" value="Unassembled WGS sequence"/>
</dbReference>
<evidence type="ECO:0000313" key="1">
    <source>
        <dbReference type="EMBL" id="KAH7929034.1"/>
    </source>
</evidence>